<accession>A0A3D9HUT1</accession>
<dbReference type="Proteomes" id="UP000256977">
    <property type="component" value="Unassembled WGS sequence"/>
</dbReference>
<dbReference type="InterPro" id="IPR006059">
    <property type="entry name" value="SBP"/>
</dbReference>
<protein>
    <submittedName>
        <fullName evidence="7">Putative aldouronate transport system substrate-binding protein</fullName>
    </submittedName>
</protein>
<dbReference type="CDD" id="cd13580">
    <property type="entry name" value="PBP2_AlgQ_like_1"/>
    <property type="match status" value="1"/>
</dbReference>
<evidence type="ECO:0000313" key="7">
    <source>
        <dbReference type="EMBL" id="RED53199.1"/>
    </source>
</evidence>
<keyword evidence="4" id="KW-0564">Palmitate</keyword>
<dbReference type="Pfam" id="PF13416">
    <property type="entry name" value="SBP_bac_8"/>
    <property type="match status" value="1"/>
</dbReference>
<evidence type="ECO:0000256" key="1">
    <source>
        <dbReference type="ARBA" id="ARBA00022475"/>
    </source>
</evidence>
<dbReference type="PANTHER" id="PTHR43649:SF33">
    <property type="entry name" value="POLYGALACTURONAN_RHAMNOGALACTURONAN-BINDING PROTEIN YTCQ"/>
    <property type="match status" value="1"/>
</dbReference>
<dbReference type="InterPro" id="IPR050490">
    <property type="entry name" value="Bact_solute-bd_prot1"/>
</dbReference>
<evidence type="ECO:0000313" key="8">
    <source>
        <dbReference type="Proteomes" id="UP000256977"/>
    </source>
</evidence>
<gene>
    <name evidence="7" type="ORF">DFP98_15015</name>
</gene>
<reference evidence="7 8" key="1">
    <citation type="submission" date="2018-07" db="EMBL/GenBank/DDBJ databases">
        <title>Genomic Encyclopedia of Type Strains, Phase III (KMG-III): the genomes of soil and plant-associated and newly described type strains.</title>
        <authorList>
            <person name="Whitman W."/>
        </authorList>
    </citation>
    <scope>NUCLEOTIDE SEQUENCE [LARGE SCALE GENOMIC DNA]</scope>
    <source>
        <strain evidence="7 8">CECT 7287</strain>
    </source>
</reference>
<comment type="caution">
    <text evidence="7">The sequence shown here is derived from an EMBL/GenBank/DDBJ whole genome shotgun (WGS) entry which is preliminary data.</text>
</comment>
<evidence type="ECO:0000256" key="5">
    <source>
        <dbReference type="ARBA" id="ARBA00023288"/>
    </source>
</evidence>
<dbReference type="AlphaFoldDB" id="A0A3D9HUT1"/>
<dbReference type="Gene3D" id="3.40.190.10">
    <property type="entry name" value="Periplasmic binding protein-like II"/>
    <property type="match status" value="2"/>
</dbReference>
<keyword evidence="3" id="KW-0472">Membrane</keyword>
<keyword evidence="1" id="KW-1003">Cell membrane</keyword>
<feature type="region of interest" description="Disordered" evidence="6">
    <location>
        <begin position="36"/>
        <end position="71"/>
    </location>
</feature>
<keyword evidence="5" id="KW-0449">Lipoprotein</keyword>
<sequence>MNNTHNIQKGMHELKKAGLTTVTLMSAISIAISGCSGSGGKEQSPQPSAKAEASAKPQDSGTANGMEDGKYDPPITLTTVRAQAPTVKFAEGDSLENNAWTRAYEKEYGIKLKTLWAVDPTQLEQKMNLTIASGEIPDFFQVTPTQFKQLAEADLIADLTDVYNKNASDSIKKLLTEDGDAALKSATINGKLMAIPYTAAAKERSQMVFVRTDWLEKLNLPEPKTFADLLAISEAFTTKDPDGNDKNDTFGLAVDKDFGLLPGFFNSFHAYWGIYVKGADGNLAYSTTQPKMKKAIKQLQDMFKAGQIDPEFGAKNLSKVYETIANGKVGMFYNAPYAGLSPLQAAKDKDPSMEWKAFPILSVDDKPALSQVGVGVSNYWVVRKGVQNPEAVFKLLEFWLKTFYENTSNDIYQQYNTSADGNQVWLLNAMAAYKSYKNIDESLRIIEALDTKDLSKLTPEDKGVYDRILKFQAGDLSNWGWNLMFNKGGTMSVADYYRKNNLYLVNEFITTPLPSMLEKKPVLDKLEFEALTKIILGQSSIDEFDNYVEQWNKQGGDEVVKDVNEWYKTAK</sequence>
<dbReference type="EMBL" id="QRDZ01000050">
    <property type="protein sequence ID" value="RED53199.1"/>
    <property type="molecule type" value="Genomic_DNA"/>
</dbReference>
<keyword evidence="2" id="KW-0732">Signal</keyword>
<keyword evidence="8" id="KW-1185">Reference proteome</keyword>
<organism evidence="7 8">
    <name type="scientific">Cohnella phaseoli</name>
    <dbReference type="NCBI Taxonomy" id="456490"/>
    <lineage>
        <taxon>Bacteria</taxon>
        <taxon>Bacillati</taxon>
        <taxon>Bacillota</taxon>
        <taxon>Bacilli</taxon>
        <taxon>Bacillales</taxon>
        <taxon>Paenibacillaceae</taxon>
        <taxon>Cohnella</taxon>
    </lineage>
</organism>
<name>A0A3D9HUT1_9BACL</name>
<proteinExistence type="predicted"/>
<dbReference type="SUPFAM" id="SSF53850">
    <property type="entry name" value="Periplasmic binding protein-like II"/>
    <property type="match status" value="1"/>
</dbReference>
<evidence type="ECO:0000256" key="4">
    <source>
        <dbReference type="ARBA" id="ARBA00023139"/>
    </source>
</evidence>
<evidence type="ECO:0000256" key="6">
    <source>
        <dbReference type="SAM" id="MobiDB-lite"/>
    </source>
</evidence>
<evidence type="ECO:0000256" key="2">
    <source>
        <dbReference type="ARBA" id="ARBA00022729"/>
    </source>
</evidence>
<evidence type="ECO:0000256" key="3">
    <source>
        <dbReference type="ARBA" id="ARBA00023136"/>
    </source>
</evidence>
<dbReference type="PANTHER" id="PTHR43649">
    <property type="entry name" value="ARABINOSE-BINDING PROTEIN-RELATED"/>
    <property type="match status" value="1"/>
</dbReference>